<dbReference type="AlphaFoldDB" id="A0A2P2P0T4"/>
<evidence type="ECO:0000313" key="1">
    <source>
        <dbReference type="EMBL" id="MBX48347.1"/>
    </source>
</evidence>
<protein>
    <submittedName>
        <fullName evidence="1">Uncharacterized protein</fullName>
    </submittedName>
</protein>
<organism evidence="1">
    <name type="scientific">Rhizophora mucronata</name>
    <name type="common">Asiatic mangrove</name>
    <dbReference type="NCBI Taxonomy" id="61149"/>
    <lineage>
        <taxon>Eukaryota</taxon>
        <taxon>Viridiplantae</taxon>
        <taxon>Streptophyta</taxon>
        <taxon>Embryophyta</taxon>
        <taxon>Tracheophyta</taxon>
        <taxon>Spermatophyta</taxon>
        <taxon>Magnoliopsida</taxon>
        <taxon>eudicotyledons</taxon>
        <taxon>Gunneridae</taxon>
        <taxon>Pentapetalae</taxon>
        <taxon>rosids</taxon>
        <taxon>fabids</taxon>
        <taxon>Malpighiales</taxon>
        <taxon>Rhizophoraceae</taxon>
        <taxon>Rhizophora</taxon>
    </lineage>
</organism>
<proteinExistence type="predicted"/>
<name>A0A2P2P0T4_RHIMU</name>
<reference evidence="1" key="1">
    <citation type="submission" date="2018-02" db="EMBL/GenBank/DDBJ databases">
        <title>Rhizophora mucronata_Transcriptome.</title>
        <authorList>
            <person name="Meera S.P."/>
            <person name="Sreeshan A."/>
            <person name="Augustine A."/>
        </authorList>
    </citation>
    <scope>NUCLEOTIDE SEQUENCE</scope>
    <source>
        <tissue evidence="1">Leaf</tissue>
    </source>
</reference>
<dbReference type="EMBL" id="GGEC01067863">
    <property type="protein sequence ID" value="MBX48347.1"/>
    <property type="molecule type" value="Transcribed_RNA"/>
</dbReference>
<accession>A0A2P2P0T4</accession>
<sequence length="76" mass="8956">MQLEIKPEVNIHMLTKIPNVTKFRTELGMLLFYYPLQGCAAPQWLKKSAVYSKITFLHFASLDTETNYHQHILHCY</sequence>